<dbReference type="AlphaFoldDB" id="A0A3L8PX11"/>
<evidence type="ECO:0000313" key="1">
    <source>
        <dbReference type="EMBL" id="RLV59987.1"/>
    </source>
</evidence>
<sequence length="299" mass="34828">MATQFSPNTPNFTAIVEQCPELSELAKKERHNAVVTGVFDSHVEFEHSDATSCTFRYHVSSKQLCMNGYNESNLKLSEFHTYSSAIEMNVDRQRVRFFLHRNKTTPLVLLCDAGSHYIDDSNLCLSDSFDSNRLDTFHSPVHLTSSNTISEKKSWNRKVQCELTLIGNSDKELAHKGDITFVYCLNTYLWGGTSMDGIWFPDMSQHRSHSAGYRYEEKWFKEGYAKLQNQWLTADDEVYHDHRTQIKDFLTSHCSHCQIILKRYSALNQFHKELEDAYQRLSEQEEQDLVIRFKVNLRV</sequence>
<name>A0A3L8PX11_9GAMM</name>
<organism evidence="1 2">
    <name type="scientific">Parashewanella curva</name>
    <dbReference type="NCBI Taxonomy" id="2338552"/>
    <lineage>
        <taxon>Bacteria</taxon>
        <taxon>Pseudomonadati</taxon>
        <taxon>Pseudomonadota</taxon>
        <taxon>Gammaproteobacteria</taxon>
        <taxon>Alteromonadales</taxon>
        <taxon>Shewanellaceae</taxon>
        <taxon>Parashewanella</taxon>
    </lineage>
</organism>
<dbReference type="Proteomes" id="UP000281474">
    <property type="component" value="Unassembled WGS sequence"/>
</dbReference>
<reference evidence="1 2" key="1">
    <citation type="submission" date="2018-09" db="EMBL/GenBank/DDBJ databases">
        <title>Phylogeny of the Shewanellaceae, and recommendation for two new genera, Pseudoshewanella and Parashewanella.</title>
        <authorList>
            <person name="Wang G."/>
        </authorList>
    </citation>
    <scope>NUCLEOTIDE SEQUENCE [LARGE SCALE GENOMIC DNA]</scope>
    <source>
        <strain evidence="1 2">C51</strain>
    </source>
</reference>
<protein>
    <submittedName>
        <fullName evidence="1">Uncharacterized protein</fullName>
    </submittedName>
</protein>
<accession>A0A3L8PX11</accession>
<keyword evidence="2" id="KW-1185">Reference proteome</keyword>
<gene>
    <name evidence="1" type="ORF">D5018_09285</name>
</gene>
<dbReference type="EMBL" id="QZEI01000023">
    <property type="protein sequence ID" value="RLV59987.1"/>
    <property type="molecule type" value="Genomic_DNA"/>
</dbReference>
<evidence type="ECO:0000313" key="2">
    <source>
        <dbReference type="Proteomes" id="UP000281474"/>
    </source>
</evidence>
<dbReference type="RefSeq" id="WP_121838731.1">
    <property type="nucleotide sequence ID" value="NZ_ML014772.1"/>
</dbReference>
<comment type="caution">
    <text evidence="1">The sequence shown here is derived from an EMBL/GenBank/DDBJ whole genome shotgun (WGS) entry which is preliminary data.</text>
</comment>
<proteinExistence type="predicted"/>